<evidence type="ECO:0000256" key="7">
    <source>
        <dbReference type="HAMAP-Rule" id="MF_00910"/>
    </source>
</evidence>
<evidence type="ECO:0000313" key="11">
    <source>
        <dbReference type="Proteomes" id="UP001500866"/>
    </source>
</evidence>
<comment type="function">
    <text evidence="7">Essential cell division protein.</text>
</comment>
<comment type="subcellular location">
    <subcellularLocation>
        <location evidence="7">Cell membrane</location>
        <topology evidence="7">Single-pass type II membrane protein</topology>
    </subcellularLocation>
    <text evidence="7">Localizes to the division septum where it forms a ring structure.</text>
</comment>
<keyword evidence="5 7" id="KW-0472">Membrane</keyword>
<name>A0ABP3RMM0_9BACI</name>
<evidence type="ECO:0000256" key="3">
    <source>
        <dbReference type="ARBA" id="ARBA00022692"/>
    </source>
</evidence>
<reference evidence="11" key="1">
    <citation type="journal article" date="2019" name="Int. J. Syst. Evol. Microbiol.">
        <title>The Global Catalogue of Microorganisms (GCM) 10K type strain sequencing project: providing services to taxonomists for standard genome sequencing and annotation.</title>
        <authorList>
            <consortium name="The Broad Institute Genomics Platform"/>
            <consortium name="The Broad Institute Genome Sequencing Center for Infectious Disease"/>
            <person name="Wu L."/>
            <person name="Ma J."/>
        </authorList>
    </citation>
    <scope>NUCLEOTIDE SEQUENCE [LARGE SCALE GENOMIC DNA]</scope>
    <source>
        <strain evidence="11">JCM 15395</strain>
    </source>
</reference>
<keyword evidence="1 7" id="KW-1003">Cell membrane</keyword>
<keyword evidence="3 7" id="KW-0812">Transmembrane</keyword>
<gene>
    <name evidence="7" type="primary">ftsL</name>
    <name evidence="10" type="ORF">GCM10009001_32910</name>
</gene>
<evidence type="ECO:0000256" key="1">
    <source>
        <dbReference type="ARBA" id="ARBA00022475"/>
    </source>
</evidence>
<evidence type="ECO:0000256" key="6">
    <source>
        <dbReference type="ARBA" id="ARBA00023306"/>
    </source>
</evidence>
<keyword evidence="2 7" id="KW-0132">Cell division</keyword>
<dbReference type="RefSeq" id="WP_343815601.1">
    <property type="nucleotide sequence ID" value="NZ_BAAADS010000025.1"/>
</dbReference>
<evidence type="ECO:0000256" key="8">
    <source>
        <dbReference type="NCBIfam" id="TIGR02209"/>
    </source>
</evidence>
<dbReference type="InterPro" id="IPR011922">
    <property type="entry name" value="Cell_div_FtsL"/>
</dbReference>
<proteinExistence type="inferred from homology"/>
<comment type="similarity">
    <text evidence="7">Belongs to the FtsL family.</text>
</comment>
<evidence type="ECO:0000313" key="10">
    <source>
        <dbReference type="EMBL" id="GAA0613106.1"/>
    </source>
</evidence>
<evidence type="ECO:0000256" key="5">
    <source>
        <dbReference type="ARBA" id="ARBA00023136"/>
    </source>
</evidence>
<comment type="caution">
    <text evidence="10">The sequence shown here is derived from an EMBL/GenBank/DDBJ whole genome shotgun (WGS) entry which is preliminary data.</text>
</comment>
<feature type="compositionally biased region" description="Polar residues" evidence="9">
    <location>
        <begin position="1"/>
        <end position="11"/>
    </location>
</feature>
<dbReference type="EMBL" id="BAAADS010000025">
    <property type="protein sequence ID" value="GAA0613106.1"/>
    <property type="molecule type" value="Genomic_DNA"/>
</dbReference>
<evidence type="ECO:0000256" key="9">
    <source>
        <dbReference type="SAM" id="MobiDB-lite"/>
    </source>
</evidence>
<keyword evidence="11" id="KW-1185">Reference proteome</keyword>
<accession>A0ABP3RMM0</accession>
<evidence type="ECO:0000256" key="4">
    <source>
        <dbReference type="ARBA" id="ARBA00022989"/>
    </source>
</evidence>
<dbReference type="HAMAP" id="MF_00910">
    <property type="entry name" value="FtsL"/>
    <property type="match status" value="1"/>
</dbReference>
<evidence type="ECO:0000256" key="2">
    <source>
        <dbReference type="ARBA" id="ARBA00022618"/>
    </source>
</evidence>
<protein>
    <recommendedName>
        <fullName evidence="7 8">Cell division protein FtsL</fullName>
    </recommendedName>
</protein>
<dbReference type="Proteomes" id="UP001500866">
    <property type="component" value="Unassembled WGS sequence"/>
</dbReference>
<organism evidence="10 11">
    <name type="scientific">Virgibacillus siamensis</name>
    <dbReference type="NCBI Taxonomy" id="480071"/>
    <lineage>
        <taxon>Bacteria</taxon>
        <taxon>Bacillati</taxon>
        <taxon>Bacillota</taxon>
        <taxon>Bacilli</taxon>
        <taxon>Bacillales</taxon>
        <taxon>Bacillaceae</taxon>
        <taxon>Virgibacillus</taxon>
    </lineage>
</organism>
<keyword evidence="6 7" id="KW-0131">Cell cycle</keyword>
<feature type="transmembrane region" description="Helical" evidence="7">
    <location>
        <begin position="40"/>
        <end position="60"/>
    </location>
</feature>
<sequence>MSANQARSWEQSYAPHAPEKEKQAAVRVKKQSWVTKGEKALYSLFGFCIISASIYMVSFASTTDQLNRDLQELENTVEHQMVVNEGLTYEKTKLSEPERIINIAEKHGLTIQASEVKQATAYNN</sequence>
<feature type="region of interest" description="Disordered" evidence="9">
    <location>
        <begin position="1"/>
        <end position="22"/>
    </location>
</feature>
<dbReference type="NCBIfam" id="TIGR02209">
    <property type="entry name" value="ftsL_broad"/>
    <property type="match status" value="1"/>
</dbReference>
<keyword evidence="4 7" id="KW-1133">Transmembrane helix</keyword>